<evidence type="ECO:0000259" key="13">
    <source>
        <dbReference type="SMART" id="SM01228"/>
    </source>
</evidence>
<dbReference type="PROSITE" id="PS01281">
    <property type="entry name" value="GIDA_2"/>
    <property type="match status" value="1"/>
</dbReference>
<dbReference type="InterPro" id="IPR049312">
    <property type="entry name" value="GIDA_C_N"/>
</dbReference>
<dbReference type="GO" id="GO:0030488">
    <property type="term" value="P:tRNA methylation"/>
    <property type="evidence" value="ECO:0007669"/>
    <property type="project" value="TreeGrafter"/>
</dbReference>
<protein>
    <recommendedName>
        <fullName evidence="4 12">tRNA uridine 5-carboxymethylaminomethyl modification enzyme MnmG</fullName>
    </recommendedName>
    <alternativeName>
        <fullName evidence="11 12">Glucose-inhibited division protein A</fullName>
    </alternativeName>
</protein>
<comment type="similarity">
    <text evidence="3 12">Belongs to the MnmG family.</text>
</comment>
<reference evidence="15" key="1">
    <citation type="submission" date="2016-12" db="EMBL/GenBank/DDBJ databases">
        <authorList>
            <person name="Varghese N."/>
            <person name="Submissions S."/>
        </authorList>
    </citation>
    <scope>NUCLEOTIDE SEQUENCE [LARGE SCALE GENOMIC DNA]</scope>
    <source>
        <strain evidence="15">DSM 13020</strain>
    </source>
</reference>
<dbReference type="Gene3D" id="3.50.50.60">
    <property type="entry name" value="FAD/NAD(P)-binding domain"/>
    <property type="match status" value="2"/>
</dbReference>
<dbReference type="Pfam" id="PF01134">
    <property type="entry name" value="GIDA"/>
    <property type="match status" value="1"/>
</dbReference>
<sequence>MKINYFSRPDDDYMFDVIVVGGGHAGIEASLACARLGLKTMLITGNPDNVGWASCNPAIGGSAKGVVVREIDALGGEMAKTTDETMINVRMLNTSKGPAVQALRAQIDKYSYSRTMKRKLEMQDNLLLRYGIVKELLVEDGKVSGIVDSFGIDYRARAVILTTGTFLRGKIFIGRDTMEAGRMGDFSAHGLTESLIKLGFTVGRFKTGTPARVLKKSIDFSKMTRQDTDDVPWVFSHFNEPKVLDKDYPCWLTHTVPETHKIIRDYLIFSPLYGEVKLIQAKGPRYCPSIEDKVVKFDRESHQVFVEPEGRDTEEYYLNGLSTSLPYAAQIKMLRTIPGLENVVIVRPAYAVEYDYIDPTQLYPTLESKIIENLYFAGQINGTSGYEEAAAQGLVAGINAAMKLLGGQQIVLKRSESYIGVMIDDLVTKGTDEPYRLLSSRAEYRLLLRHDNAHMRLSKYGYQVGLIPKWFYERVVNLENEIQKQLERLENVKVPLSTQVNDILTRLGTTPLTEGTRLAKLLRRPEVSYEAIKELDPEPILDKEIISQIEIQLKYEGYIKSMLDQVRVFEEYENLQIGNIKFTDVPNLSTEAREKLEKIRPLSIGQAMRIAGVTPADILALLTYIKKK</sequence>
<evidence type="ECO:0000256" key="11">
    <source>
        <dbReference type="ARBA" id="ARBA00031800"/>
    </source>
</evidence>
<dbReference type="EMBL" id="FRDJ01000001">
    <property type="protein sequence ID" value="SHN51195.1"/>
    <property type="molecule type" value="Genomic_DNA"/>
</dbReference>
<dbReference type="STRING" id="1121883.SAMN02745226_00326"/>
<evidence type="ECO:0000256" key="3">
    <source>
        <dbReference type="ARBA" id="ARBA00007653"/>
    </source>
</evidence>
<feature type="binding site" evidence="12">
    <location>
        <begin position="283"/>
        <end position="297"/>
    </location>
    <ligand>
        <name>NAD(+)</name>
        <dbReference type="ChEBI" id="CHEBI:57540"/>
    </ligand>
</feature>
<dbReference type="InterPro" id="IPR026904">
    <property type="entry name" value="MnmG_C"/>
</dbReference>
<dbReference type="PANTHER" id="PTHR11806">
    <property type="entry name" value="GLUCOSE INHIBITED DIVISION PROTEIN A"/>
    <property type="match status" value="1"/>
</dbReference>
<keyword evidence="6 12" id="KW-0285">Flavoprotein</keyword>
<proteinExistence type="inferred from homology"/>
<dbReference type="Pfam" id="PF13932">
    <property type="entry name" value="SAM_GIDA_C"/>
    <property type="match status" value="1"/>
</dbReference>
<dbReference type="InterPro" id="IPR020595">
    <property type="entry name" value="MnmG-rel_CS"/>
</dbReference>
<dbReference type="InterPro" id="IPR036188">
    <property type="entry name" value="FAD/NAD-bd_sf"/>
</dbReference>
<evidence type="ECO:0000256" key="12">
    <source>
        <dbReference type="HAMAP-Rule" id="MF_00129"/>
    </source>
</evidence>
<dbReference type="Pfam" id="PF21680">
    <property type="entry name" value="GIDA_C_1st"/>
    <property type="match status" value="1"/>
</dbReference>
<dbReference type="InterPro" id="IPR040131">
    <property type="entry name" value="MnmG_N"/>
</dbReference>
<organism evidence="14 15">
    <name type="scientific">Fervidobacterium gondwanense DSM 13020</name>
    <dbReference type="NCBI Taxonomy" id="1121883"/>
    <lineage>
        <taxon>Bacteria</taxon>
        <taxon>Thermotogati</taxon>
        <taxon>Thermotogota</taxon>
        <taxon>Thermotogae</taxon>
        <taxon>Thermotogales</taxon>
        <taxon>Fervidobacteriaceae</taxon>
        <taxon>Fervidobacterium</taxon>
    </lineage>
</organism>
<name>A0A1M7RY96_FERGO</name>
<comment type="caution">
    <text evidence="12">Lacks conserved residue(s) required for the propagation of feature annotation.</text>
</comment>
<feature type="binding site" evidence="12">
    <location>
        <begin position="21"/>
        <end position="26"/>
    </location>
    <ligand>
        <name>FAD</name>
        <dbReference type="ChEBI" id="CHEBI:57692"/>
    </ligand>
</feature>
<dbReference type="InterPro" id="IPR004416">
    <property type="entry name" value="MnmG"/>
</dbReference>
<comment type="function">
    <text evidence="2 12">NAD-binding protein involved in the addition of a carboxymethylaminomethyl (cmnm) group at the wobble position (U34) of certain tRNAs, forming tRNA-cmnm(5)s(2)U34.</text>
</comment>
<evidence type="ECO:0000256" key="5">
    <source>
        <dbReference type="ARBA" id="ARBA00022490"/>
    </source>
</evidence>
<evidence type="ECO:0000256" key="10">
    <source>
        <dbReference type="ARBA" id="ARBA00025948"/>
    </source>
</evidence>
<dbReference type="HAMAP" id="MF_00129">
    <property type="entry name" value="MnmG_GidA"/>
    <property type="match status" value="1"/>
</dbReference>
<comment type="subunit">
    <text evidence="10 12">Homodimer. Heterotetramer of two MnmE and two MnmG subunits.</text>
</comment>
<dbReference type="GO" id="GO:0050660">
    <property type="term" value="F:flavin adenine dinucleotide binding"/>
    <property type="evidence" value="ECO:0007669"/>
    <property type="project" value="UniProtKB-UniRule"/>
</dbReference>
<dbReference type="SMART" id="SM01228">
    <property type="entry name" value="GIDA_assoc_3"/>
    <property type="match status" value="1"/>
</dbReference>
<evidence type="ECO:0000256" key="7">
    <source>
        <dbReference type="ARBA" id="ARBA00022694"/>
    </source>
</evidence>
<dbReference type="NCBIfam" id="TIGR00136">
    <property type="entry name" value="mnmG_gidA"/>
    <property type="match status" value="1"/>
</dbReference>
<keyword evidence="5 12" id="KW-0963">Cytoplasm</keyword>
<gene>
    <name evidence="12" type="primary">mnmG</name>
    <name evidence="12" type="synonym">gidA</name>
    <name evidence="14" type="ORF">SAMN02745226_00326</name>
</gene>
<dbReference type="InterPro" id="IPR047001">
    <property type="entry name" value="MnmG_C_subdom"/>
</dbReference>
<dbReference type="FunFam" id="1.10.150.570:FF:000001">
    <property type="entry name" value="tRNA uridine 5-carboxymethylaminomethyl modification enzyme MnmG"/>
    <property type="match status" value="1"/>
</dbReference>
<dbReference type="PROSITE" id="PS01280">
    <property type="entry name" value="GIDA_1"/>
    <property type="match status" value="1"/>
</dbReference>
<dbReference type="Proteomes" id="UP000184207">
    <property type="component" value="Unassembled WGS sequence"/>
</dbReference>
<keyword evidence="8 12" id="KW-0274">FAD</keyword>
<evidence type="ECO:0000313" key="15">
    <source>
        <dbReference type="Proteomes" id="UP000184207"/>
    </source>
</evidence>
<dbReference type="PANTHER" id="PTHR11806:SF0">
    <property type="entry name" value="PROTEIN MTO1 HOMOLOG, MITOCHONDRIAL"/>
    <property type="match status" value="1"/>
</dbReference>
<dbReference type="SUPFAM" id="SSF51905">
    <property type="entry name" value="FAD/NAD(P)-binding domain"/>
    <property type="match status" value="1"/>
</dbReference>
<evidence type="ECO:0000256" key="6">
    <source>
        <dbReference type="ARBA" id="ARBA00022630"/>
    </source>
</evidence>
<dbReference type="GO" id="GO:0002098">
    <property type="term" value="P:tRNA wobble uridine modification"/>
    <property type="evidence" value="ECO:0007669"/>
    <property type="project" value="InterPro"/>
</dbReference>
<dbReference type="Gene3D" id="1.10.10.1800">
    <property type="entry name" value="tRNA uridine 5-carboxymethylaminomethyl modification enzyme MnmG/GidA"/>
    <property type="match status" value="1"/>
</dbReference>
<evidence type="ECO:0000256" key="4">
    <source>
        <dbReference type="ARBA" id="ARBA00020461"/>
    </source>
</evidence>
<keyword evidence="15" id="KW-1185">Reference proteome</keyword>
<evidence type="ECO:0000256" key="1">
    <source>
        <dbReference type="ARBA" id="ARBA00001974"/>
    </source>
</evidence>
<keyword evidence="7 12" id="KW-0819">tRNA processing</keyword>
<dbReference type="PRINTS" id="PR00411">
    <property type="entry name" value="PNDRDTASEI"/>
</dbReference>
<keyword evidence="9 12" id="KW-0520">NAD</keyword>
<feature type="domain" description="tRNA uridine 5-carboxymethylaminomethyl modification enzyme C-terminal subdomain" evidence="13">
    <location>
        <begin position="553"/>
        <end position="623"/>
    </location>
</feature>
<comment type="cofactor">
    <cofactor evidence="1 12">
        <name>FAD</name>
        <dbReference type="ChEBI" id="CHEBI:57692"/>
    </cofactor>
</comment>
<accession>A0A1M7RY96</accession>
<evidence type="ECO:0000256" key="8">
    <source>
        <dbReference type="ARBA" id="ARBA00022827"/>
    </source>
</evidence>
<dbReference type="Gene3D" id="1.10.150.570">
    <property type="entry name" value="GidA associated domain, C-terminal subdomain"/>
    <property type="match status" value="1"/>
</dbReference>
<dbReference type="GO" id="GO:0005829">
    <property type="term" value="C:cytosol"/>
    <property type="evidence" value="ECO:0007669"/>
    <property type="project" value="TreeGrafter"/>
</dbReference>
<dbReference type="AlphaFoldDB" id="A0A1M7RY96"/>
<dbReference type="InterPro" id="IPR002218">
    <property type="entry name" value="MnmG-rel"/>
</dbReference>
<evidence type="ECO:0000313" key="14">
    <source>
        <dbReference type="EMBL" id="SHN51195.1"/>
    </source>
</evidence>
<dbReference type="FunFam" id="1.10.10.1800:FF:000001">
    <property type="entry name" value="tRNA uridine 5-carboxymethylaminomethyl modification enzyme MnmG"/>
    <property type="match status" value="1"/>
</dbReference>
<evidence type="ECO:0000256" key="9">
    <source>
        <dbReference type="ARBA" id="ARBA00023027"/>
    </source>
</evidence>
<dbReference type="InterPro" id="IPR044920">
    <property type="entry name" value="MnmG_C_subdom_sf"/>
</dbReference>
<comment type="subcellular location">
    <subcellularLocation>
        <location evidence="12">Cytoplasm</location>
    </subcellularLocation>
</comment>
<evidence type="ECO:0000256" key="2">
    <source>
        <dbReference type="ARBA" id="ARBA00003717"/>
    </source>
</evidence>
<dbReference type="FunFam" id="3.50.50.60:FF:000002">
    <property type="entry name" value="tRNA uridine 5-carboxymethylaminomethyl modification enzyme MnmG"/>
    <property type="match status" value="1"/>
</dbReference>